<keyword evidence="2" id="KW-1003">Cell membrane</keyword>
<comment type="subcellular location">
    <subcellularLocation>
        <location evidence="1">Cell membrane</location>
        <topology evidence="1">Multi-pass membrane protein</topology>
    </subcellularLocation>
</comment>
<evidence type="ECO:0000256" key="8">
    <source>
        <dbReference type="SAM" id="Phobius"/>
    </source>
</evidence>
<dbReference type="Pfam" id="PF09721">
    <property type="entry name" value="Exosortase_EpsH"/>
    <property type="match status" value="1"/>
</dbReference>
<dbReference type="NCBIfam" id="TIGR04178">
    <property type="entry name" value="exo_archaeo"/>
    <property type="match status" value="1"/>
</dbReference>
<dbReference type="InterPro" id="IPR026392">
    <property type="entry name" value="Exo/Archaeosortase_dom"/>
</dbReference>
<proteinExistence type="predicted"/>
<evidence type="ECO:0000256" key="5">
    <source>
        <dbReference type="ARBA" id="ARBA00022801"/>
    </source>
</evidence>
<dbReference type="InterPro" id="IPR019127">
    <property type="entry name" value="Exosortase"/>
</dbReference>
<feature type="transmembrane region" description="Helical" evidence="8">
    <location>
        <begin position="134"/>
        <end position="152"/>
    </location>
</feature>
<feature type="transmembrane region" description="Helical" evidence="8">
    <location>
        <begin position="94"/>
        <end position="114"/>
    </location>
</feature>
<keyword evidence="7 8" id="KW-0472">Membrane</keyword>
<evidence type="ECO:0000256" key="1">
    <source>
        <dbReference type="ARBA" id="ARBA00004651"/>
    </source>
</evidence>
<keyword evidence="5" id="KW-0378">Hydrolase</keyword>
<evidence type="ECO:0000256" key="7">
    <source>
        <dbReference type="ARBA" id="ARBA00023136"/>
    </source>
</evidence>
<keyword evidence="4 8" id="KW-0812">Transmembrane</keyword>
<feature type="transmembrane region" description="Helical" evidence="8">
    <location>
        <begin position="64"/>
        <end position="87"/>
    </location>
</feature>
<keyword evidence="3" id="KW-0645">Protease</keyword>
<evidence type="ECO:0000256" key="4">
    <source>
        <dbReference type="ARBA" id="ARBA00022692"/>
    </source>
</evidence>
<evidence type="ECO:0000256" key="2">
    <source>
        <dbReference type="ARBA" id="ARBA00022475"/>
    </source>
</evidence>
<dbReference type="AlphaFoldDB" id="A0A6S6UEH4"/>
<gene>
    <name evidence="9" type="ORF">HELGO_WM9653</name>
</gene>
<dbReference type="EMBL" id="CACVAS010000168">
    <property type="protein sequence ID" value="CAA6828014.1"/>
    <property type="molecule type" value="Genomic_DNA"/>
</dbReference>
<keyword evidence="6 8" id="KW-1133">Transmembrane helix</keyword>
<dbReference type="GO" id="GO:0005886">
    <property type="term" value="C:plasma membrane"/>
    <property type="evidence" value="ECO:0007669"/>
    <property type="project" value="UniProtKB-SubCell"/>
</dbReference>
<evidence type="ECO:0000256" key="3">
    <source>
        <dbReference type="ARBA" id="ARBA00022670"/>
    </source>
</evidence>
<dbReference type="GO" id="GO:0008233">
    <property type="term" value="F:peptidase activity"/>
    <property type="evidence" value="ECO:0007669"/>
    <property type="project" value="UniProtKB-KW"/>
</dbReference>
<feature type="transmembrane region" description="Helical" evidence="8">
    <location>
        <begin position="7"/>
        <end position="30"/>
    </location>
</feature>
<evidence type="ECO:0000313" key="9">
    <source>
        <dbReference type="EMBL" id="CAA6828014.1"/>
    </source>
</evidence>
<organism evidence="9">
    <name type="scientific">uncultured Sulfurovum sp</name>
    <dbReference type="NCBI Taxonomy" id="269237"/>
    <lineage>
        <taxon>Bacteria</taxon>
        <taxon>Pseudomonadati</taxon>
        <taxon>Campylobacterota</taxon>
        <taxon>Epsilonproteobacteria</taxon>
        <taxon>Campylobacterales</taxon>
        <taxon>Sulfurovaceae</taxon>
        <taxon>Sulfurovum</taxon>
        <taxon>environmental samples</taxon>
    </lineage>
</organism>
<protein>
    <recommendedName>
        <fullName evidence="10">Exosortase/archaeosortase family protein</fullName>
    </recommendedName>
</protein>
<dbReference type="GO" id="GO:0006508">
    <property type="term" value="P:proteolysis"/>
    <property type="evidence" value="ECO:0007669"/>
    <property type="project" value="UniProtKB-KW"/>
</dbReference>
<evidence type="ECO:0008006" key="10">
    <source>
        <dbReference type="Google" id="ProtNLM"/>
    </source>
</evidence>
<accession>A0A6S6UEH4</accession>
<evidence type="ECO:0000256" key="6">
    <source>
        <dbReference type="ARBA" id="ARBA00022989"/>
    </source>
</evidence>
<name>A0A6S6UEH4_9BACT</name>
<reference evidence="9" key="1">
    <citation type="submission" date="2020-01" db="EMBL/GenBank/DDBJ databases">
        <authorList>
            <person name="Meier V. D."/>
            <person name="Meier V D."/>
        </authorList>
    </citation>
    <scope>NUCLEOTIDE SEQUENCE</scope>
    <source>
        <strain evidence="9">HLG_WM_MAG_01</strain>
    </source>
</reference>
<sequence length="160" mass="18095">MKQFVGLYLFFLLVFYIVFYAHTSIVSIGLNEAQTNLTLFFLDIFLSPGQLQGQDIIISPVYKIIINQACNGMIPILFLFASIAAYPAPMLAKLFWMFVGYIIFVIVNVVRILFVVAMTEQGEGQVEFYWSHDIVGNTLLMITGLALFVAFIKTSSKRLD</sequence>